<protein>
    <submittedName>
        <fullName evidence="2">Uncharacterized protein</fullName>
    </submittedName>
</protein>
<dbReference type="Proteomes" id="UP001064896">
    <property type="component" value="Chromosome"/>
</dbReference>
<evidence type="ECO:0000313" key="2">
    <source>
        <dbReference type="EMBL" id="BCD88572.1"/>
    </source>
</evidence>
<feature type="compositionally biased region" description="Polar residues" evidence="1">
    <location>
        <begin position="13"/>
        <end position="31"/>
    </location>
</feature>
<accession>A0ABN6BYI6</accession>
<evidence type="ECO:0000313" key="3">
    <source>
        <dbReference type="Proteomes" id="UP001064896"/>
    </source>
</evidence>
<keyword evidence="3" id="KW-1185">Reference proteome</keyword>
<proteinExistence type="predicted"/>
<sequence>MPAATYGALRLASIQSAPGTNPRPNGDNPMSNDRRKVEEGADDVPRLIVALNASRPAKARKRA</sequence>
<organism evidence="2 3">
    <name type="scientific">Pseudomonas solani</name>
    <dbReference type="NCBI Taxonomy" id="2731552"/>
    <lineage>
        <taxon>Bacteria</taxon>
        <taxon>Pseudomonadati</taxon>
        <taxon>Pseudomonadota</taxon>
        <taxon>Gammaproteobacteria</taxon>
        <taxon>Pseudomonadales</taxon>
        <taxon>Pseudomonadaceae</taxon>
        <taxon>Pseudomonas</taxon>
    </lineage>
</organism>
<feature type="compositionally biased region" description="Basic and acidic residues" evidence="1">
    <location>
        <begin position="32"/>
        <end position="45"/>
    </location>
</feature>
<name>A0ABN6BYI6_9PSED</name>
<gene>
    <name evidence="2" type="ORF">PSm6_49790</name>
</gene>
<dbReference type="EMBL" id="AP023081">
    <property type="protein sequence ID" value="BCD88572.1"/>
    <property type="molecule type" value="Genomic_DNA"/>
</dbReference>
<evidence type="ECO:0000256" key="1">
    <source>
        <dbReference type="SAM" id="MobiDB-lite"/>
    </source>
</evidence>
<feature type="region of interest" description="Disordered" evidence="1">
    <location>
        <begin position="1"/>
        <end position="63"/>
    </location>
</feature>
<reference evidence="2" key="1">
    <citation type="submission" date="2020-05" db="EMBL/GenBank/DDBJ databases">
        <title>Complete genome sequence of Pseudomonas sp. Sm006.</title>
        <authorList>
            <person name="Takeuchi K."/>
            <person name="Someya N."/>
        </authorList>
    </citation>
    <scope>NUCLEOTIDE SEQUENCE</scope>
    <source>
        <strain evidence="2">Sm006</strain>
    </source>
</reference>